<dbReference type="eggNOG" id="arCOG11021">
    <property type="taxonomic scope" value="Archaea"/>
</dbReference>
<dbReference type="NCBIfam" id="TIGR04126">
    <property type="entry name" value="PGF_CTERM"/>
    <property type="match status" value="1"/>
</dbReference>
<dbReference type="STRING" id="1041930.Mtc_0835"/>
<evidence type="ECO:0000259" key="3">
    <source>
        <dbReference type="Pfam" id="PF18204"/>
    </source>
</evidence>
<feature type="transmembrane region" description="Helical" evidence="2">
    <location>
        <begin position="266"/>
        <end position="288"/>
    </location>
</feature>
<dbReference type="GO" id="GO:0005886">
    <property type="term" value="C:plasma membrane"/>
    <property type="evidence" value="ECO:0007669"/>
    <property type="project" value="UniProtKB-SubCell"/>
</dbReference>
<feature type="domain" description="PGF-CTERM archaeal protein-sorting signal" evidence="3">
    <location>
        <begin position="270"/>
        <end position="291"/>
    </location>
</feature>
<keyword evidence="2" id="KW-0812">Transmembrane</keyword>
<dbReference type="InterPro" id="IPR026371">
    <property type="entry name" value="PGF_CTERM"/>
</dbReference>
<keyword evidence="5" id="KW-1185">Reference proteome</keyword>
<reference evidence="4 5" key="1">
    <citation type="journal article" date="2012" name="J. Bacteriol.">
        <title>Complete genome sequence of a thermophilic methanogen, Methanocella conradii HZ254, isolated from Chinese rice field soil.</title>
        <authorList>
            <person name="Lu Z."/>
            <person name="Lu Y."/>
        </authorList>
    </citation>
    <scope>NUCLEOTIDE SEQUENCE [LARGE SCALE GENOMIC DNA]</scope>
    <source>
        <strain evidence="5">DSM 24694 / JCM 17849 / CGMCC 1.5162 / HZ254</strain>
    </source>
</reference>
<dbReference type="HOGENOM" id="CLU_955142_0_0_2"/>
<protein>
    <recommendedName>
        <fullName evidence="3">PGF-CTERM archaeal protein-sorting signal domain-containing protein</fullName>
    </recommendedName>
</protein>
<dbReference type="eggNOG" id="arCOG03906">
    <property type="taxonomic scope" value="Archaea"/>
</dbReference>
<dbReference type="AlphaFoldDB" id="H8IAC2"/>
<evidence type="ECO:0000256" key="2">
    <source>
        <dbReference type="SAM" id="Phobius"/>
    </source>
</evidence>
<dbReference type="GO" id="GO:0030115">
    <property type="term" value="C:S-layer"/>
    <property type="evidence" value="ECO:0007669"/>
    <property type="project" value="UniProtKB-SubCell"/>
</dbReference>
<name>H8IAC2_METCZ</name>
<accession>H8IAC2</accession>
<gene>
    <name evidence="4" type="ordered locus">Mtc_0835</name>
</gene>
<proteinExistence type="predicted"/>
<dbReference type="Proteomes" id="UP000005233">
    <property type="component" value="Chromosome"/>
</dbReference>
<keyword evidence="2" id="KW-1133">Transmembrane helix</keyword>
<feature type="transmembrane region" description="Helical" evidence="2">
    <location>
        <begin position="21"/>
        <end position="38"/>
    </location>
</feature>
<dbReference type="EMBL" id="CP003243">
    <property type="protein sequence ID" value="AFC99596.1"/>
    <property type="molecule type" value="Genomic_DNA"/>
</dbReference>
<keyword evidence="2" id="KW-0472">Membrane</keyword>
<evidence type="ECO:0000256" key="1">
    <source>
        <dbReference type="ARBA" id="ARBA00022729"/>
    </source>
</evidence>
<dbReference type="KEGG" id="mez:Mtc_0835"/>
<evidence type="ECO:0000313" key="4">
    <source>
        <dbReference type="EMBL" id="AFC99596.1"/>
    </source>
</evidence>
<sequence>MFLSFTNDYTFKNVEGICVKRIGFILMAIMLIALMAPACMAQSAQTVVNVKGYVYKGALPVDGAKVQIYSWDGEKMGTSPMSTTVSATIDGLSGAFEFKNVPYDPSKTFNWVVQAEKDGAQAHAMVYIVPPQQAGEAPKAEPIVLDLGMWDWKTDLRGMVQSGNLATNALPISDATVKIYARDANGTVGTTPVATAITDASGQFDIPNVLGYGQYQAVAITKDNHVARTNFTAYQQETHVNLVMTDIILATPTPTAKPGGSTSGGFFGLPGFEAVLALAALSGTSLFLRRR</sequence>
<keyword evidence="1" id="KW-0732">Signal</keyword>
<organism evidence="4 5">
    <name type="scientific">Methanocella conradii (strain DSM 24694 / JCM 17849 / CGMCC 1.5162 / HZ254)</name>
    <dbReference type="NCBI Taxonomy" id="1041930"/>
    <lineage>
        <taxon>Archaea</taxon>
        <taxon>Methanobacteriati</taxon>
        <taxon>Methanobacteriota</taxon>
        <taxon>Stenosarchaea group</taxon>
        <taxon>Methanomicrobia</taxon>
        <taxon>Methanocellales</taxon>
        <taxon>Methanocellaceae</taxon>
        <taxon>Methanocella</taxon>
    </lineage>
</organism>
<dbReference type="Pfam" id="PF18204">
    <property type="entry name" value="PGF-CTERM"/>
    <property type="match status" value="1"/>
</dbReference>
<evidence type="ECO:0000313" key="5">
    <source>
        <dbReference type="Proteomes" id="UP000005233"/>
    </source>
</evidence>